<name>A0ABU7VXT1_9BACL</name>
<gene>
    <name evidence="3" type="ORF">V3851_22395</name>
</gene>
<feature type="region of interest" description="Disordered" evidence="1">
    <location>
        <begin position="22"/>
        <end position="50"/>
    </location>
</feature>
<comment type="caution">
    <text evidence="3">The sequence shown here is derived from an EMBL/GenBank/DDBJ whole genome shotgun (WGS) entry which is preliminary data.</text>
</comment>
<feature type="signal peptide" evidence="2">
    <location>
        <begin position="1"/>
        <end position="22"/>
    </location>
</feature>
<evidence type="ECO:0000313" key="3">
    <source>
        <dbReference type="EMBL" id="MEF2968575.1"/>
    </source>
</evidence>
<keyword evidence="4" id="KW-1185">Reference proteome</keyword>
<sequence length="250" mass="27862">MNKRTGISILLAAILLSGCSTEKPGAGTEGPGNSNNSVRETTTLSEQETGQDVTWYSENHEVKLSPIKENDTGGYERVTIEVNGVQKDFDWRFSTLGEPLIYYTDVTGDGEEEAVVILNLGKGTGLSIDEIHVLNSKDLSEIKVQSYEEITADQVETHITNHNDILAIKVEAQGKKYEFSYESPFPDLDQEQLYFGGVVYYHVEDQTIVSTLGASFGISPQYVCDVRITYKFDKARNELIADRIEVKPYD</sequence>
<feature type="chain" id="PRO_5046748312" evidence="2">
    <location>
        <begin position="23"/>
        <end position="250"/>
    </location>
</feature>
<evidence type="ECO:0000313" key="4">
    <source>
        <dbReference type="Proteomes" id="UP001306950"/>
    </source>
</evidence>
<proteinExistence type="predicted"/>
<evidence type="ECO:0000256" key="1">
    <source>
        <dbReference type="SAM" id="MobiDB-lite"/>
    </source>
</evidence>
<evidence type="ECO:0000256" key="2">
    <source>
        <dbReference type="SAM" id="SignalP"/>
    </source>
</evidence>
<protein>
    <submittedName>
        <fullName evidence="3">Uncharacterized protein</fullName>
    </submittedName>
</protein>
<organism evidence="3 4">
    <name type="scientific">Paenibacillus haidiansis</name>
    <dbReference type="NCBI Taxonomy" id="1574488"/>
    <lineage>
        <taxon>Bacteria</taxon>
        <taxon>Bacillati</taxon>
        <taxon>Bacillota</taxon>
        <taxon>Bacilli</taxon>
        <taxon>Bacillales</taxon>
        <taxon>Paenibacillaceae</taxon>
        <taxon>Paenibacillus</taxon>
    </lineage>
</organism>
<reference evidence="3 4" key="1">
    <citation type="submission" date="2024-02" db="EMBL/GenBank/DDBJ databases">
        <title>A nitrogen-fixing paenibacillus bacterium.</title>
        <authorList>
            <person name="Zhang W.L."/>
            <person name="Chen S.F."/>
        </authorList>
    </citation>
    <scope>NUCLEOTIDE SEQUENCE [LARGE SCALE GENOMIC DNA]</scope>
    <source>
        <strain evidence="3 4">M1</strain>
    </source>
</reference>
<keyword evidence="2" id="KW-0732">Signal</keyword>
<dbReference type="Proteomes" id="UP001306950">
    <property type="component" value="Unassembled WGS sequence"/>
</dbReference>
<feature type="compositionally biased region" description="Polar residues" evidence="1">
    <location>
        <begin position="31"/>
        <end position="50"/>
    </location>
</feature>
<dbReference type="EMBL" id="JAZHPZ010000016">
    <property type="protein sequence ID" value="MEF2968575.1"/>
    <property type="molecule type" value="Genomic_DNA"/>
</dbReference>
<accession>A0ABU7VXT1</accession>
<dbReference type="RefSeq" id="WP_331848754.1">
    <property type="nucleotide sequence ID" value="NZ_JAZHPZ010000016.1"/>
</dbReference>
<dbReference type="PROSITE" id="PS51257">
    <property type="entry name" value="PROKAR_LIPOPROTEIN"/>
    <property type="match status" value="1"/>
</dbReference>